<dbReference type="EMBL" id="HBGY01028181">
    <property type="protein sequence ID" value="CAD9603265.1"/>
    <property type="molecule type" value="Transcribed_RNA"/>
</dbReference>
<dbReference type="PANTHER" id="PTHR47966">
    <property type="entry name" value="BETA-SITE APP-CLEAVING ENZYME, ISOFORM A-RELATED"/>
    <property type="match status" value="1"/>
</dbReference>
<evidence type="ECO:0000256" key="2">
    <source>
        <dbReference type="ARBA" id="ARBA00022670"/>
    </source>
</evidence>
<dbReference type="InterPro" id="IPR021109">
    <property type="entry name" value="Peptidase_aspartic_dom_sf"/>
</dbReference>
<dbReference type="GO" id="GO:0004190">
    <property type="term" value="F:aspartic-type endopeptidase activity"/>
    <property type="evidence" value="ECO:0007669"/>
    <property type="project" value="UniProtKB-KW"/>
</dbReference>
<feature type="domain" description="Peptidase A1" evidence="10">
    <location>
        <begin position="96"/>
        <end position="407"/>
    </location>
</feature>
<evidence type="ECO:0000313" key="11">
    <source>
        <dbReference type="EMBL" id="CAD9603265.1"/>
    </source>
</evidence>
<keyword evidence="3 8" id="KW-0064">Aspartyl protease</keyword>
<proteinExistence type="inferred from homology"/>
<evidence type="ECO:0000256" key="1">
    <source>
        <dbReference type="ARBA" id="ARBA00007447"/>
    </source>
</evidence>
<evidence type="ECO:0000256" key="8">
    <source>
        <dbReference type="RuleBase" id="RU000454"/>
    </source>
</evidence>
<keyword evidence="6" id="KW-0325">Glycoprotein</keyword>
<dbReference type="GO" id="GO:0006508">
    <property type="term" value="P:proteolysis"/>
    <property type="evidence" value="ECO:0007669"/>
    <property type="project" value="UniProtKB-KW"/>
</dbReference>
<keyword evidence="9" id="KW-0732">Signal</keyword>
<evidence type="ECO:0000256" key="6">
    <source>
        <dbReference type="ARBA" id="ARBA00023180"/>
    </source>
</evidence>
<evidence type="ECO:0000259" key="10">
    <source>
        <dbReference type="PROSITE" id="PS51767"/>
    </source>
</evidence>
<feature type="active site" evidence="7">
    <location>
        <position position="114"/>
    </location>
</feature>
<evidence type="ECO:0000256" key="9">
    <source>
        <dbReference type="SAM" id="SignalP"/>
    </source>
</evidence>
<accession>A0A7S2LDS2</accession>
<evidence type="ECO:0000256" key="7">
    <source>
        <dbReference type="PIRSR" id="PIRSR601461-1"/>
    </source>
</evidence>
<dbReference type="Pfam" id="PF00026">
    <property type="entry name" value="Asp"/>
    <property type="match status" value="1"/>
</dbReference>
<protein>
    <recommendedName>
        <fullName evidence="10">Peptidase A1 domain-containing protein</fullName>
    </recommendedName>
</protein>
<dbReference type="SUPFAM" id="SSF50630">
    <property type="entry name" value="Acid proteases"/>
    <property type="match status" value="1"/>
</dbReference>
<evidence type="ECO:0000256" key="3">
    <source>
        <dbReference type="ARBA" id="ARBA00022750"/>
    </source>
</evidence>
<dbReference type="AlphaFoldDB" id="A0A7S2LDS2"/>
<name>A0A7S2LDS2_9STRA</name>
<gene>
    <name evidence="11" type="ORF">LDAN0321_LOCUS17413</name>
</gene>
<dbReference type="PROSITE" id="PS00141">
    <property type="entry name" value="ASP_PROTEASE"/>
    <property type="match status" value="2"/>
</dbReference>
<dbReference type="PROSITE" id="PS51767">
    <property type="entry name" value="PEPTIDASE_A1"/>
    <property type="match status" value="1"/>
</dbReference>
<dbReference type="PRINTS" id="PR00792">
    <property type="entry name" value="PEPSIN"/>
</dbReference>
<dbReference type="InterPro" id="IPR033121">
    <property type="entry name" value="PEPTIDASE_A1"/>
</dbReference>
<evidence type="ECO:0000256" key="4">
    <source>
        <dbReference type="ARBA" id="ARBA00022801"/>
    </source>
</evidence>
<dbReference type="InterPro" id="IPR001461">
    <property type="entry name" value="Aspartic_peptidase_A1"/>
</dbReference>
<dbReference type="PANTHER" id="PTHR47966:SF51">
    <property type="entry name" value="BETA-SITE APP-CLEAVING ENZYME, ISOFORM A-RELATED"/>
    <property type="match status" value="1"/>
</dbReference>
<dbReference type="FunFam" id="2.40.70.10:FF:000008">
    <property type="entry name" value="Cathepsin D"/>
    <property type="match status" value="1"/>
</dbReference>
<feature type="chain" id="PRO_5030774964" description="Peptidase A1 domain-containing protein" evidence="9">
    <location>
        <begin position="19"/>
        <end position="410"/>
    </location>
</feature>
<dbReference type="FunFam" id="2.40.70.10:FF:000002">
    <property type="entry name" value="Vacuolar aspartic proteinase"/>
    <property type="match status" value="1"/>
</dbReference>
<keyword evidence="2 8" id="KW-0645">Protease</keyword>
<organism evidence="11">
    <name type="scientific">Leptocylindrus danicus</name>
    <dbReference type="NCBI Taxonomy" id="163516"/>
    <lineage>
        <taxon>Eukaryota</taxon>
        <taxon>Sar</taxon>
        <taxon>Stramenopiles</taxon>
        <taxon>Ochrophyta</taxon>
        <taxon>Bacillariophyta</taxon>
        <taxon>Coscinodiscophyceae</taxon>
        <taxon>Chaetocerotophycidae</taxon>
        <taxon>Leptocylindrales</taxon>
        <taxon>Leptocylindraceae</taxon>
        <taxon>Leptocylindrus</taxon>
    </lineage>
</organism>
<feature type="active site" evidence="7">
    <location>
        <position position="299"/>
    </location>
</feature>
<reference evidence="11" key="1">
    <citation type="submission" date="2021-01" db="EMBL/GenBank/DDBJ databases">
        <authorList>
            <person name="Corre E."/>
            <person name="Pelletier E."/>
            <person name="Niang G."/>
            <person name="Scheremetjew M."/>
            <person name="Finn R."/>
            <person name="Kale V."/>
            <person name="Holt S."/>
            <person name="Cochrane G."/>
            <person name="Meng A."/>
            <person name="Brown T."/>
            <person name="Cohen L."/>
        </authorList>
    </citation>
    <scope>NUCLEOTIDE SEQUENCE</scope>
    <source>
        <strain evidence="11">B650</strain>
    </source>
</reference>
<comment type="similarity">
    <text evidence="1 8">Belongs to the peptidase A1 family.</text>
</comment>
<feature type="signal peptide" evidence="9">
    <location>
        <begin position="1"/>
        <end position="18"/>
    </location>
</feature>
<keyword evidence="4 8" id="KW-0378">Hydrolase</keyword>
<dbReference type="InterPro" id="IPR001969">
    <property type="entry name" value="Aspartic_peptidase_AS"/>
</dbReference>
<sequence length="410" mass="43798">MKVSTAALFFALAPVVSAIQRISLEKIPDEAVVEAHLQRKHMALKALALAGINPEDTTKASRYLRANNFYDQKPNFDYSLGQAENVVIKDYQNAQYYGTVKIGTPGKEFRVIFDTGSSNLWVPVVGCSHCGIPIIAPKAKYDESKSLTHKDDGAAFDITYGSGSVSGEFVVDTVDVAGIMVEGQRLGAIKDAGGLGMGYTLGKFDGILGLGFTSISIDGATTVLENAVKADLLDEPVFAFYLGDNADGELTIGGTDKSKYEGELHMVDLTAATYWQIALDGISLSDGQSVAKDTSAIVDSGTSLITGPTAEIEKLAQQVGATKNFMGEYTIDCGAVATMPDIVFAIDGHDYTIEGKDAVIQSGGMCLFSFMGLDIPGETAPKWILGDVFMRRFYCAFDLEKKQVGFAKAV</sequence>
<keyword evidence="5" id="KW-1015">Disulfide bond</keyword>
<dbReference type="Gene3D" id="2.40.70.10">
    <property type="entry name" value="Acid Proteases"/>
    <property type="match status" value="2"/>
</dbReference>
<evidence type="ECO:0000256" key="5">
    <source>
        <dbReference type="ARBA" id="ARBA00023157"/>
    </source>
</evidence>